<reference evidence="1 2" key="1">
    <citation type="submission" date="2009-01" db="EMBL/GenBank/DDBJ databases">
        <authorList>
            <person name="Fulton L."/>
            <person name="Clifton S."/>
            <person name="Fulton B."/>
            <person name="Xu J."/>
            <person name="Minx P."/>
            <person name="Pepin K.H."/>
            <person name="Johnson M."/>
            <person name="Bhonagiri V."/>
            <person name="Nash W.E."/>
            <person name="Mardis E.R."/>
            <person name="Wilson R.K."/>
        </authorList>
    </citation>
    <scope>NUCLEOTIDE SEQUENCE [LARGE SCALE GENOMIC DNA]</scope>
    <source>
        <strain evidence="1 2">DSM 5476</strain>
    </source>
</reference>
<dbReference type="AlphaFoldDB" id="C0EFR2"/>
<accession>C0EFR2</accession>
<evidence type="ECO:0000313" key="1">
    <source>
        <dbReference type="EMBL" id="EEG29691.1"/>
    </source>
</evidence>
<comment type="caution">
    <text evidence="1">The sequence shown here is derived from an EMBL/GenBank/DDBJ whole genome shotgun (WGS) entry which is preliminary data.</text>
</comment>
<organism evidence="1 2">
    <name type="scientific">[Clostridium] methylpentosum DSM 5476</name>
    <dbReference type="NCBI Taxonomy" id="537013"/>
    <lineage>
        <taxon>Bacteria</taxon>
        <taxon>Bacillati</taxon>
        <taxon>Bacillota</taxon>
        <taxon>Clostridia</taxon>
        <taxon>Eubacteriales</taxon>
        <taxon>Oscillospiraceae</taxon>
        <taxon>Oscillospiraceae incertae sedis</taxon>
    </lineage>
</organism>
<gene>
    <name evidence="1" type="ORF">CLOSTMETH_02704</name>
</gene>
<dbReference type="EMBL" id="ACEC01000093">
    <property type="protein sequence ID" value="EEG29691.1"/>
    <property type="molecule type" value="Genomic_DNA"/>
</dbReference>
<dbReference type="STRING" id="537013.CLOSTMETH_02704"/>
<keyword evidence="2" id="KW-1185">Reference proteome</keyword>
<evidence type="ECO:0000313" key="2">
    <source>
        <dbReference type="Proteomes" id="UP000003340"/>
    </source>
</evidence>
<reference evidence="1 2" key="2">
    <citation type="submission" date="2009-02" db="EMBL/GenBank/DDBJ databases">
        <title>Draft genome sequence of Clostridium methylpentosum (DSM 5476).</title>
        <authorList>
            <person name="Sudarsanam P."/>
            <person name="Ley R."/>
            <person name="Guruge J."/>
            <person name="Turnbaugh P.J."/>
            <person name="Mahowald M."/>
            <person name="Liep D."/>
            <person name="Gordon J."/>
        </authorList>
    </citation>
    <scope>NUCLEOTIDE SEQUENCE [LARGE SCALE GENOMIC DNA]</scope>
    <source>
        <strain evidence="1 2">DSM 5476</strain>
    </source>
</reference>
<protein>
    <submittedName>
        <fullName evidence="1">Uncharacterized protein</fullName>
    </submittedName>
</protein>
<name>C0EFR2_9FIRM</name>
<proteinExistence type="predicted"/>
<dbReference type="HOGENOM" id="CLU_3116400_0_0_9"/>
<sequence>MRKNQIHNFAERKKYHITKAAVLSLHRWRRKLGVFVRKYASFYAAGLSSG</sequence>
<dbReference type="Proteomes" id="UP000003340">
    <property type="component" value="Unassembled WGS sequence"/>
</dbReference>